<evidence type="ECO:0000313" key="4">
    <source>
        <dbReference type="EMBL" id="SHN75816.1"/>
    </source>
</evidence>
<dbReference type="Proteomes" id="UP000184440">
    <property type="component" value="Unassembled WGS sequence"/>
</dbReference>
<protein>
    <submittedName>
        <fullName evidence="4">NADP-dependent 3-hydroxy acid dehydrogenase YdfG</fullName>
    </submittedName>
</protein>
<evidence type="ECO:0000256" key="2">
    <source>
        <dbReference type="ARBA" id="ARBA00023002"/>
    </source>
</evidence>
<dbReference type="PRINTS" id="PR00081">
    <property type="entry name" value="GDHRDH"/>
</dbReference>
<dbReference type="GO" id="GO:0016491">
    <property type="term" value="F:oxidoreductase activity"/>
    <property type="evidence" value="ECO:0007669"/>
    <property type="project" value="UniProtKB-KW"/>
</dbReference>
<dbReference type="PRINTS" id="PR00080">
    <property type="entry name" value="SDRFAMILY"/>
</dbReference>
<evidence type="ECO:0000313" key="5">
    <source>
        <dbReference type="Proteomes" id="UP000184440"/>
    </source>
</evidence>
<dbReference type="AlphaFoldDB" id="A0A1M7TYI2"/>
<evidence type="ECO:0000256" key="1">
    <source>
        <dbReference type="ARBA" id="ARBA00006484"/>
    </source>
</evidence>
<dbReference type="STRING" id="134849.SAMN05443668_107387"/>
<keyword evidence="2" id="KW-0560">Oxidoreductase</keyword>
<dbReference type="PANTHER" id="PTHR44196">
    <property type="entry name" value="DEHYDROGENASE/REDUCTASE SDR FAMILY MEMBER 7B"/>
    <property type="match status" value="1"/>
</dbReference>
<dbReference type="PANTHER" id="PTHR44196:SF1">
    <property type="entry name" value="DEHYDROGENASE_REDUCTASE SDR FAMILY MEMBER 7B"/>
    <property type="match status" value="1"/>
</dbReference>
<dbReference type="CDD" id="cd05233">
    <property type="entry name" value="SDR_c"/>
    <property type="match status" value="1"/>
</dbReference>
<comment type="similarity">
    <text evidence="1 3">Belongs to the short-chain dehydrogenases/reductases (SDR) family.</text>
</comment>
<dbReference type="GO" id="GO:0016020">
    <property type="term" value="C:membrane"/>
    <property type="evidence" value="ECO:0007669"/>
    <property type="project" value="TreeGrafter"/>
</dbReference>
<reference evidence="4 5" key="1">
    <citation type="submission" date="2016-11" db="EMBL/GenBank/DDBJ databases">
        <authorList>
            <person name="Jaros S."/>
            <person name="Januszkiewicz K."/>
            <person name="Wedrychowicz H."/>
        </authorList>
    </citation>
    <scope>NUCLEOTIDE SEQUENCE [LARGE SCALE GENOMIC DNA]</scope>
    <source>
        <strain evidence="4 5">DSM 46144</strain>
    </source>
</reference>
<sequence>MTEVRFDGKTALVTGGGSGIGAALCRALAAAGAVVVCTDLDGDAASRVAADLPGARAARLDVTDADAVQRAVEEVECPDLLFNNAGIVFGGETTDLTPDQWNQIIDVNVRGVVHGISAAYPRMVARGSGHIINVASLAGLLPSGLLTSYVMTKHAIVGLSLALRSEAAAHGVGVTVVCPGAVDTPILDKGSVGRIVARDLFLQGSQKPYDVDRLAGEVLRAVAADRAMVVTPRSGRMAWRFGRAAPLMLNRAATRFVAQQRARAARRSPR</sequence>
<dbReference type="Pfam" id="PF00106">
    <property type="entry name" value="adh_short"/>
    <property type="match status" value="1"/>
</dbReference>
<keyword evidence="5" id="KW-1185">Reference proteome</keyword>
<dbReference type="SUPFAM" id="SSF51735">
    <property type="entry name" value="NAD(P)-binding Rossmann-fold domains"/>
    <property type="match status" value="1"/>
</dbReference>
<dbReference type="EMBL" id="FRCS01000007">
    <property type="protein sequence ID" value="SHN75816.1"/>
    <property type="molecule type" value="Genomic_DNA"/>
</dbReference>
<dbReference type="InterPro" id="IPR036291">
    <property type="entry name" value="NAD(P)-bd_dom_sf"/>
</dbReference>
<gene>
    <name evidence="4" type="ORF">SAMN05443668_107387</name>
</gene>
<dbReference type="Gene3D" id="3.40.50.720">
    <property type="entry name" value="NAD(P)-binding Rossmann-like Domain"/>
    <property type="match status" value="1"/>
</dbReference>
<organism evidence="4 5">
    <name type="scientific">Cryptosporangium aurantiacum</name>
    <dbReference type="NCBI Taxonomy" id="134849"/>
    <lineage>
        <taxon>Bacteria</taxon>
        <taxon>Bacillati</taxon>
        <taxon>Actinomycetota</taxon>
        <taxon>Actinomycetes</taxon>
        <taxon>Cryptosporangiales</taxon>
        <taxon>Cryptosporangiaceae</taxon>
        <taxon>Cryptosporangium</taxon>
    </lineage>
</organism>
<dbReference type="InterPro" id="IPR020904">
    <property type="entry name" value="Sc_DH/Rdtase_CS"/>
</dbReference>
<dbReference type="InterPro" id="IPR002347">
    <property type="entry name" value="SDR_fam"/>
</dbReference>
<name>A0A1M7TYI2_9ACTN</name>
<dbReference type="FunFam" id="3.40.50.720:FF:000084">
    <property type="entry name" value="Short-chain dehydrogenase reductase"/>
    <property type="match status" value="1"/>
</dbReference>
<proteinExistence type="inferred from homology"/>
<evidence type="ECO:0000256" key="3">
    <source>
        <dbReference type="RuleBase" id="RU000363"/>
    </source>
</evidence>
<accession>A0A1M7TYI2</accession>
<dbReference type="PROSITE" id="PS00061">
    <property type="entry name" value="ADH_SHORT"/>
    <property type="match status" value="1"/>
</dbReference>